<dbReference type="PANTHER" id="PTHR33308:SF9">
    <property type="entry name" value="PEPTIDOGLYCAN HYDROLASE FLGJ"/>
    <property type="match status" value="1"/>
</dbReference>
<organism evidence="4 5">
    <name type="scientific">Virgisporangium aliadipatigenens</name>
    <dbReference type="NCBI Taxonomy" id="741659"/>
    <lineage>
        <taxon>Bacteria</taxon>
        <taxon>Bacillati</taxon>
        <taxon>Actinomycetota</taxon>
        <taxon>Actinomycetes</taxon>
        <taxon>Micromonosporales</taxon>
        <taxon>Micromonosporaceae</taxon>
        <taxon>Virgisporangium</taxon>
    </lineage>
</organism>
<keyword evidence="1" id="KW-0378">Hydrolase</keyword>
<dbReference type="Pfam" id="PF01832">
    <property type="entry name" value="Glucosaminidase"/>
    <property type="match status" value="1"/>
</dbReference>
<evidence type="ECO:0000259" key="2">
    <source>
        <dbReference type="SMART" id="SM00047"/>
    </source>
</evidence>
<protein>
    <recommendedName>
        <fullName evidence="6">Flagellar protein FlgJ</fullName>
    </recommendedName>
</protein>
<dbReference type="PRINTS" id="PR01002">
    <property type="entry name" value="FLGFLGJ"/>
</dbReference>
<dbReference type="InterPro" id="IPR002901">
    <property type="entry name" value="MGlyc_endo_b_GlcNAc-like_dom"/>
</dbReference>
<reference evidence="4" key="1">
    <citation type="submission" date="2021-01" db="EMBL/GenBank/DDBJ databases">
        <title>Whole genome shotgun sequence of Virgisporangium aliadipatigenens NBRC 105644.</title>
        <authorList>
            <person name="Komaki H."/>
            <person name="Tamura T."/>
        </authorList>
    </citation>
    <scope>NUCLEOTIDE SEQUENCE</scope>
    <source>
        <strain evidence="4">NBRC 105644</strain>
    </source>
</reference>
<evidence type="ECO:0000256" key="1">
    <source>
        <dbReference type="ARBA" id="ARBA00022801"/>
    </source>
</evidence>
<dbReference type="Proteomes" id="UP000619260">
    <property type="component" value="Unassembled WGS sequence"/>
</dbReference>
<name>A0A8J4DQD1_9ACTN</name>
<dbReference type="RefSeq" id="WP_203900446.1">
    <property type="nucleotide sequence ID" value="NZ_BOPF01000013.1"/>
</dbReference>
<dbReference type="GO" id="GO:0004040">
    <property type="term" value="F:amidase activity"/>
    <property type="evidence" value="ECO:0007669"/>
    <property type="project" value="InterPro"/>
</dbReference>
<evidence type="ECO:0000313" key="5">
    <source>
        <dbReference type="Proteomes" id="UP000619260"/>
    </source>
</evidence>
<proteinExistence type="predicted"/>
<feature type="domain" description="SH3b" evidence="3">
    <location>
        <begin position="32"/>
        <end position="104"/>
    </location>
</feature>
<dbReference type="Gene3D" id="1.10.530.10">
    <property type="match status" value="1"/>
</dbReference>
<dbReference type="InterPro" id="IPR051056">
    <property type="entry name" value="Glycosyl_Hydrolase_73"/>
</dbReference>
<dbReference type="InterPro" id="IPR003646">
    <property type="entry name" value="SH3-like_bac-type"/>
</dbReference>
<dbReference type="SMART" id="SM00287">
    <property type="entry name" value="SH3b"/>
    <property type="match status" value="2"/>
</dbReference>
<dbReference type="GO" id="GO:0071973">
    <property type="term" value="P:bacterial-type flagellum-dependent cell motility"/>
    <property type="evidence" value="ECO:0007669"/>
    <property type="project" value="TreeGrafter"/>
</dbReference>
<evidence type="ECO:0000313" key="4">
    <source>
        <dbReference type="EMBL" id="GIJ46915.1"/>
    </source>
</evidence>
<dbReference type="Gene3D" id="2.30.30.40">
    <property type="entry name" value="SH3 Domains"/>
    <property type="match status" value="1"/>
</dbReference>
<feature type="domain" description="Mannosyl-glycoprotein endo-beta-N-acetylglucosamidase-like" evidence="2">
    <location>
        <begin position="227"/>
        <end position="392"/>
    </location>
</feature>
<dbReference type="AlphaFoldDB" id="A0A8J4DQD1"/>
<feature type="domain" description="SH3b" evidence="3">
    <location>
        <begin position="139"/>
        <end position="210"/>
    </location>
</feature>
<keyword evidence="5" id="KW-1185">Reference proteome</keyword>
<comment type="caution">
    <text evidence="4">The sequence shown here is derived from an EMBL/GenBank/DDBJ whole genome shotgun (WGS) entry which is preliminary data.</text>
</comment>
<evidence type="ECO:0000259" key="3">
    <source>
        <dbReference type="SMART" id="SM00287"/>
    </source>
</evidence>
<accession>A0A8J4DQD1</accession>
<sequence length="393" mass="40480">MRRELQTALQILIGAGVAAGVGTALQGTAFAADAANGTARAWVNVRNAPHGTALSVGSLSTGQKVTVLCRTTGTTVNGPGGATALWDKLGEGRYVSHSYVNSGTAAVARCDAPAPAPAPTVRLTATATPTPTVTATSAPAATNATARAWVNVRSAPSGTAAAVGSLSTNQPVTVTCQTAGTKVNGPGGVSTDWDKIGEGRWVAHSYLNVAAGPLPKCDASGKVIEKPVPAPKAGLTAEQTAFLNTIAGPAMKNFTESKVPASVTIAQAILESGWGKGEIPRTAHNFYGAKCSPGNVPGPVAVGCRTFPTRECNATKCWDAVGSFKVFASVLDSTRDHARILTTNKRYAAAFAYSADPSRFAAEVHKAGYASDPNYTTQLVQIMVKFDLYRYDK</sequence>
<gene>
    <name evidence="4" type="ORF">Val02_38010</name>
</gene>
<dbReference type="EMBL" id="BOPF01000013">
    <property type="protein sequence ID" value="GIJ46915.1"/>
    <property type="molecule type" value="Genomic_DNA"/>
</dbReference>
<dbReference type="SMART" id="SM00047">
    <property type="entry name" value="LYZ2"/>
    <property type="match status" value="1"/>
</dbReference>
<evidence type="ECO:0008006" key="6">
    <source>
        <dbReference type="Google" id="ProtNLM"/>
    </source>
</evidence>
<dbReference type="PANTHER" id="PTHR33308">
    <property type="entry name" value="PEPTIDOGLYCAN HYDROLASE FLGJ"/>
    <property type="match status" value="1"/>
</dbReference>